<dbReference type="InterPro" id="IPR001789">
    <property type="entry name" value="Sig_transdc_resp-reg_receiver"/>
</dbReference>
<evidence type="ECO:0000259" key="10">
    <source>
        <dbReference type="PROSITE" id="PS50110"/>
    </source>
</evidence>
<organism evidence="11 12">
    <name type="scientific">Roseococcus suduntuyensis</name>
    <dbReference type="NCBI Taxonomy" id="455361"/>
    <lineage>
        <taxon>Bacteria</taxon>
        <taxon>Pseudomonadati</taxon>
        <taxon>Pseudomonadota</taxon>
        <taxon>Alphaproteobacteria</taxon>
        <taxon>Acetobacterales</taxon>
        <taxon>Roseomonadaceae</taxon>
        <taxon>Roseococcus</taxon>
    </lineage>
</organism>
<protein>
    <submittedName>
        <fullName evidence="11">Two-component system repressor protein LuxO</fullName>
    </submittedName>
</protein>
<dbReference type="GO" id="GO:0043565">
    <property type="term" value="F:sequence-specific DNA binding"/>
    <property type="evidence" value="ECO:0007669"/>
    <property type="project" value="InterPro"/>
</dbReference>
<dbReference type="Gene3D" id="3.40.50.300">
    <property type="entry name" value="P-loop containing nucleotide triphosphate hydrolases"/>
    <property type="match status" value="1"/>
</dbReference>
<dbReference type="GO" id="GO:0000160">
    <property type="term" value="P:phosphorelay signal transduction system"/>
    <property type="evidence" value="ECO:0007669"/>
    <property type="project" value="UniProtKB-KW"/>
</dbReference>
<keyword evidence="4" id="KW-0805">Transcription regulation</keyword>
<dbReference type="InterPro" id="IPR011006">
    <property type="entry name" value="CheY-like_superfamily"/>
</dbReference>
<keyword evidence="2" id="KW-0067">ATP-binding</keyword>
<dbReference type="Pfam" id="PF00158">
    <property type="entry name" value="Sigma54_activat"/>
    <property type="match status" value="1"/>
</dbReference>
<evidence type="ECO:0000256" key="6">
    <source>
        <dbReference type="ARBA" id="ARBA00023159"/>
    </source>
</evidence>
<dbReference type="EMBL" id="JACIDJ010000007">
    <property type="protein sequence ID" value="MBB3899980.1"/>
    <property type="molecule type" value="Genomic_DNA"/>
</dbReference>
<dbReference type="InterPro" id="IPR025944">
    <property type="entry name" value="Sigma_54_int_dom_CS"/>
</dbReference>
<dbReference type="Pfam" id="PF00072">
    <property type="entry name" value="Response_reg"/>
    <property type="match status" value="1"/>
</dbReference>
<dbReference type="SUPFAM" id="SSF52172">
    <property type="entry name" value="CheY-like"/>
    <property type="match status" value="1"/>
</dbReference>
<dbReference type="PANTHER" id="PTHR32071:SF117">
    <property type="entry name" value="PTS-DEPENDENT DIHYDROXYACETONE KINASE OPERON REGULATORY PROTEIN-RELATED"/>
    <property type="match status" value="1"/>
</dbReference>
<keyword evidence="6" id="KW-0010">Activator</keyword>
<dbReference type="Gene3D" id="1.10.8.60">
    <property type="match status" value="1"/>
</dbReference>
<evidence type="ECO:0000259" key="9">
    <source>
        <dbReference type="PROSITE" id="PS50045"/>
    </source>
</evidence>
<comment type="caution">
    <text evidence="11">The sequence shown here is derived from an EMBL/GenBank/DDBJ whole genome shotgun (WGS) entry which is preliminary data.</text>
</comment>
<gene>
    <name evidence="11" type="ORF">GGQ83_003447</name>
</gene>
<dbReference type="PROSITE" id="PS50110">
    <property type="entry name" value="RESPONSE_REGULATORY"/>
    <property type="match status" value="1"/>
</dbReference>
<keyword evidence="12" id="KW-1185">Reference proteome</keyword>
<dbReference type="InterPro" id="IPR058031">
    <property type="entry name" value="AAA_lid_NorR"/>
</dbReference>
<dbReference type="FunFam" id="3.40.50.300:FF:000006">
    <property type="entry name" value="DNA-binding transcriptional regulator NtrC"/>
    <property type="match status" value="1"/>
</dbReference>
<feature type="domain" description="Response regulatory" evidence="10">
    <location>
        <begin position="4"/>
        <end position="118"/>
    </location>
</feature>
<dbReference type="SMART" id="SM00382">
    <property type="entry name" value="AAA"/>
    <property type="match status" value="1"/>
</dbReference>
<dbReference type="CDD" id="cd00009">
    <property type="entry name" value="AAA"/>
    <property type="match status" value="1"/>
</dbReference>
<dbReference type="InterPro" id="IPR003593">
    <property type="entry name" value="AAA+_ATPase"/>
</dbReference>
<evidence type="ECO:0000313" key="11">
    <source>
        <dbReference type="EMBL" id="MBB3899980.1"/>
    </source>
</evidence>
<dbReference type="InterPro" id="IPR002078">
    <property type="entry name" value="Sigma_54_int"/>
</dbReference>
<proteinExistence type="predicted"/>
<dbReference type="SUPFAM" id="SSF52540">
    <property type="entry name" value="P-loop containing nucleoside triphosphate hydrolases"/>
    <property type="match status" value="1"/>
</dbReference>
<evidence type="ECO:0000256" key="5">
    <source>
        <dbReference type="ARBA" id="ARBA00023125"/>
    </source>
</evidence>
<name>A0A840AHL4_9PROT</name>
<dbReference type="Pfam" id="PF25601">
    <property type="entry name" value="AAA_lid_14"/>
    <property type="match status" value="1"/>
</dbReference>
<dbReference type="SMART" id="SM00448">
    <property type="entry name" value="REC"/>
    <property type="match status" value="1"/>
</dbReference>
<dbReference type="InterPro" id="IPR027417">
    <property type="entry name" value="P-loop_NTPase"/>
</dbReference>
<sequence length="456" mass="49311">MRPRVLLVEDTPTEAELARAHLSAFGHDCDHAGTVAQALAIATTHPPDAVLIDLQLPDGSGFELMRRLRQAGVDAAFIVVTVNASVKAAVEAMREGAMDFIVKPYSRARLQVTLENALETRRLRAELEAARAQLGRGSFFGFVGASPAMQAVYRTIESVAGSRAAVFVTGESGTGKELAADAIHRASPRAGKPFVALNCAAIPRDLLESEIFGHVKGAFTGATDNRAGAAKQADGGTLFLDEIGEMPADMQVKLLRFLQLGSFTPVGGTKLEKVDARIIAATNRDIRAEVEAGRFREDLFYRLYVVPLELPPLRARGEDVLLIARHFLEVFSAEEGKGFQGLDAEAEALILAAPWPGNVRQLQNVMRNIVVLHDGPLVTRAMLPAQLIQPSPREGTRPAVRVERRARAVEPLAVVEKRAILAALEHTAQDVPRAAALLEVNPSTIYRKLAAWKKEA</sequence>
<dbReference type="AlphaFoldDB" id="A0A840AHL4"/>
<dbReference type="Proteomes" id="UP000553193">
    <property type="component" value="Unassembled WGS sequence"/>
</dbReference>
<evidence type="ECO:0000313" key="12">
    <source>
        <dbReference type="Proteomes" id="UP000553193"/>
    </source>
</evidence>
<dbReference type="PANTHER" id="PTHR32071">
    <property type="entry name" value="TRANSCRIPTIONAL REGULATORY PROTEIN"/>
    <property type="match status" value="1"/>
</dbReference>
<evidence type="ECO:0000256" key="4">
    <source>
        <dbReference type="ARBA" id="ARBA00023015"/>
    </source>
</evidence>
<keyword evidence="3" id="KW-0902">Two-component regulatory system</keyword>
<keyword evidence="8" id="KW-0597">Phosphoprotein</keyword>
<dbReference type="SUPFAM" id="SSF46689">
    <property type="entry name" value="Homeodomain-like"/>
    <property type="match status" value="1"/>
</dbReference>
<evidence type="ECO:0000256" key="8">
    <source>
        <dbReference type="PROSITE-ProRule" id="PRU00169"/>
    </source>
</evidence>
<dbReference type="InterPro" id="IPR002197">
    <property type="entry name" value="HTH_Fis"/>
</dbReference>
<dbReference type="PROSITE" id="PS00676">
    <property type="entry name" value="SIGMA54_INTERACT_2"/>
    <property type="match status" value="1"/>
</dbReference>
<feature type="domain" description="Sigma-54 factor interaction" evidence="9">
    <location>
        <begin position="142"/>
        <end position="371"/>
    </location>
</feature>
<evidence type="ECO:0000256" key="1">
    <source>
        <dbReference type="ARBA" id="ARBA00022741"/>
    </source>
</evidence>
<dbReference type="InterPro" id="IPR009057">
    <property type="entry name" value="Homeodomain-like_sf"/>
</dbReference>
<dbReference type="InterPro" id="IPR025943">
    <property type="entry name" value="Sigma_54_int_dom_ATP-bd_2"/>
</dbReference>
<keyword evidence="1" id="KW-0547">Nucleotide-binding</keyword>
<dbReference type="Gene3D" id="3.40.50.2300">
    <property type="match status" value="1"/>
</dbReference>
<dbReference type="RefSeq" id="WP_184386206.1">
    <property type="nucleotide sequence ID" value="NZ_JACIDJ010000007.1"/>
</dbReference>
<dbReference type="PROSITE" id="PS00688">
    <property type="entry name" value="SIGMA54_INTERACT_3"/>
    <property type="match status" value="1"/>
</dbReference>
<dbReference type="GO" id="GO:0006355">
    <property type="term" value="P:regulation of DNA-templated transcription"/>
    <property type="evidence" value="ECO:0007669"/>
    <property type="project" value="InterPro"/>
</dbReference>
<evidence type="ECO:0000256" key="7">
    <source>
        <dbReference type="ARBA" id="ARBA00023163"/>
    </source>
</evidence>
<accession>A0A840AHL4</accession>
<dbReference type="Gene3D" id="1.10.10.60">
    <property type="entry name" value="Homeodomain-like"/>
    <property type="match status" value="1"/>
</dbReference>
<dbReference type="GO" id="GO:0005524">
    <property type="term" value="F:ATP binding"/>
    <property type="evidence" value="ECO:0007669"/>
    <property type="project" value="UniProtKB-KW"/>
</dbReference>
<evidence type="ECO:0000256" key="3">
    <source>
        <dbReference type="ARBA" id="ARBA00023012"/>
    </source>
</evidence>
<dbReference type="PROSITE" id="PS50045">
    <property type="entry name" value="SIGMA54_INTERACT_4"/>
    <property type="match status" value="1"/>
</dbReference>
<evidence type="ECO:0000256" key="2">
    <source>
        <dbReference type="ARBA" id="ARBA00022840"/>
    </source>
</evidence>
<reference evidence="11 12" key="1">
    <citation type="submission" date="2020-08" db="EMBL/GenBank/DDBJ databases">
        <title>Genomic Encyclopedia of Type Strains, Phase IV (KMG-IV): sequencing the most valuable type-strain genomes for metagenomic binning, comparative biology and taxonomic classification.</title>
        <authorList>
            <person name="Goeker M."/>
        </authorList>
    </citation>
    <scope>NUCLEOTIDE SEQUENCE [LARGE SCALE GENOMIC DNA]</scope>
    <source>
        <strain evidence="11 12">DSM 19979</strain>
    </source>
</reference>
<feature type="modified residue" description="4-aspartylphosphate" evidence="8">
    <location>
        <position position="53"/>
    </location>
</feature>
<keyword evidence="7" id="KW-0804">Transcription</keyword>
<dbReference type="Pfam" id="PF02954">
    <property type="entry name" value="HTH_8"/>
    <property type="match status" value="1"/>
</dbReference>
<keyword evidence="5" id="KW-0238">DNA-binding</keyword>